<proteinExistence type="predicted"/>
<name>A0A914DIR4_9BILA</name>
<keyword evidence="1" id="KW-1185">Reference proteome</keyword>
<evidence type="ECO:0000313" key="1">
    <source>
        <dbReference type="Proteomes" id="UP000887540"/>
    </source>
</evidence>
<accession>A0A914DIR4</accession>
<dbReference type="AlphaFoldDB" id="A0A914DIR4"/>
<reference evidence="2" key="1">
    <citation type="submission" date="2022-11" db="UniProtKB">
        <authorList>
            <consortium name="WormBaseParasite"/>
        </authorList>
    </citation>
    <scope>IDENTIFICATION</scope>
</reference>
<sequence length="77" mass="8593">MAIIMAVHFSNSIHSTFIRKPQNLNHSVMSSSCFLDVDEDKDPINTECLTKHYMLRVVKLVNVIGSNKGSLSTPSPF</sequence>
<protein>
    <submittedName>
        <fullName evidence="2">Uncharacterized protein</fullName>
    </submittedName>
</protein>
<dbReference type="WBParaSite" id="ACRNAN_scaffold2633.g32846.t1">
    <property type="protein sequence ID" value="ACRNAN_scaffold2633.g32846.t1"/>
    <property type="gene ID" value="ACRNAN_scaffold2633.g32846"/>
</dbReference>
<organism evidence="1 2">
    <name type="scientific">Acrobeloides nanus</name>
    <dbReference type="NCBI Taxonomy" id="290746"/>
    <lineage>
        <taxon>Eukaryota</taxon>
        <taxon>Metazoa</taxon>
        <taxon>Ecdysozoa</taxon>
        <taxon>Nematoda</taxon>
        <taxon>Chromadorea</taxon>
        <taxon>Rhabditida</taxon>
        <taxon>Tylenchina</taxon>
        <taxon>Cephalobomorpha</taxon>
        <taxon>Cephaloboidea</taxon>
        <taxon>Cephalobidae</taxon>
        <taxon>Acrobeloides</taxon>
    </lineage>
</organism>
<dbReference type="Proteomes" id="UP000887540">
    <property type="component" value="Unplaced"/>
</dbReference>
<evidence type="ECO:0000313" key="2">
    <source>
        <dbReference type="WBParaSite" id="ACRNAN_scaffold2633.g32846.t1"/>
    </source>
</evidence>